<feature type="domain" description="DUF4116" evidence="2">
    <location>
        <begin position="288"/>
        <end position="334"/>
    </location>
</feature>
<dbReference type="GeneID" id="68093951"/>
<name>A0AA88GWM9_NAELO</name>
<evidence type="ECO:0000256" key="1">
    <source>
        <dbReference type="SAM" id="MobiDB-lite"/>
    </source>
</evidence>
<accession>A0AA88GWM9</accession>
<dbReference type="Pfam" id="PF13475">
    <property type="entry name" value="DUF4116"/>
    <property type="match status" value="8"/>
</dbReference>
<feature type="domain" description="DUF4116" evidence="2">
    <location>
        <begin position="510"/>
        <end position="555"/>
    </location>
</feature>
<dbReference type="Proteomes" id="UP000816034">
    <property type="component" value="Unassembled WGS sequence"/>
</dbReference>
<dbReference type="AlphaFoldDB" id="A0AA88GWM9"/>
<feature type="domain" description="DUF4116" evidence="2">
    <location>
        <begin position="390"/>
        <end position="430"/>
    </location>
</feature>
<sequence>MSKRDQSHLHFGKITEETKKQKLHSQHEDDSSVILVRTHENVRMMMVDFSTTSCRDEINQNGLNHDDDSIRRLELLLKTKFSRQQMGKKKWVLNRELKYKDFFPVEFIHDKEFVLNHIKKYGYGLQYSPSLQGDRNFVLQAVQHNGMEIQFVSDHVRNDKQVVLEAIKQNEYALEFTFSIFCRYGWKFILEVLPYCPEAMGRASTEQRKDREMVKSAMKINGLALRFIHLNIDSKHDQEIVLEAIKQNKDALREATDFFLKDHDFLLKALKLIYPEFESLDSLYYSKKEVMIKLVQDFDFFLQFASNELRNDREFVLHAVRNGNSIFFASEVLRSDKEIALAAVNHNGYALRFISDHLKRDKEIVLAAINQDPLSLSCAPEDVRNDKDVAVRHDGYALQCASEQLKNDKEIVLTAVRQNGFALYHADDVLKNDQEVVFEAIKKDSETLKHASKKLLRDKQFLLEAIKLGCKNVLRFAPRKFEHDKVFLLQAIKHNCLGVFGYDVKRFGNDKEIMLEAVKQNGYALWFAAEELQHDRELVMEALKCNGFVLEYCDELYQERMEHCYYGAYLGTNRD</sequence>
<protein>
    <recommendedName>
        <fullName evidence="2">DUF4116 domain-containing protein</fullName>
    </recommendedName>
</protein>
<keyword evidence="4" id="KW-1185">Reference proteome</keyword>
<gene>
    <name evidence="3" type="ORF">C9374_001495</name>
</gene>
<organism evidence="3 4">
    <name type="scientific">Naegleria lovaniensis</name>
    <name type="common">Amoeba</name>
    <dbReference type="NCBI Taxonomy" id="51637"/>
    <lineage>
        <taxon>Eukaryota</taxon>
        <taxon>Discoba</taxon>
        <taxon>Heterolobosea</taxon>
        <taxon>Tetramitia</taxon>
        <taxon>Eutetramitia</taxon>
        <taxon>Vahlkampfiidae</taxon>
        <taxon>Naegleria</taxon>
    </lineage>
</organism>
<feature type="domain" description="DUF4116" evidence="2">
    <location>
        <begin position="433"/>
        <end position="480"/>
    </location>
</feature>
<dbReference type="EMBL" id="PYSW02000013">
    <property type="protein sequence ID" value="KAG2387163.1"/>
    <property type="molecule type" value="Genomic_DNA"/>
</dbReference>
<reference evidence="3 4" key="1">
    <citation type="journal article" date="2018" name="BMC Genomics">
        <title>The genome of Naegleria lovaniensis, the basis for a comparative approach to unravel pathogenicity factors of the human pathogenic amoeba N. fowleri.</title>
        <authorList>
            <person name="Liechti N."/>
            <person name="Schurch N."/>
            <person name="Bruggmann R."/>
            <person name="Wittwer M."/>
        </authorList>
    </citation>
    <scope>NUCLEOTIDE SEQUENCE [LARGE SCALE GENOMIC DNA]</scope>
    <source>
        <strain evidence="3 4">ATCC 30569</strain>
    </source>
</reference>
<feature type="domain" description="DUF4116" evidence="2">
    <location>
        <begin position="188"/>
        <end position="229"/>
    </location>
</feature>
<comment type="caution">
    <text evidence="3">The sequence shown here is derived from an EMBL/GenBank/DDBJ whole genome shotgun (WGS) entry which is preliminary data.</text>
</comment>
<dbReference type="InterPro" id="IPR025197">
    <property type="entry name" value="DUF4116"/>
</dbReference>
<evidence type="ECO:0000313" key="3">
    <source>
        <dbReference type="EMBL" id="KAG2387163.1"/>
    </source>
</evidence>
<feature type="domain" description="DUF4116" evidence="2">
    <location>
        <begin position="336"/>
        <end position="384"/>
    </location>
</feature>
<proteinExistence type="predicted"/>
<feature type="domain" description="DUF4116" evidence="2">
    <location>
        <begin position="134"/>
        <end position="176"/>
    </location>
</feature>
<evidence type="ECO:0000313" key="4">
    <source>
        <dbReference type="Proteomes" id="UP000816034"/>
    </source>
</evidence>
<dbReference type="RefSeq" id="XP_044551155.1">
    <property type="nucleotide sequence ID" value="XM_044690808.1"/>
</dbReference>
<evidence type="ECO:0000259" key="2">
    <source>
        <dbReference type="Pfam" id="PF13475"/>
    </source>
</evidence>
<feature type="domain" description="DUF4116" evidence="2">
    <location>
        <begin position="237"/>
        <end position="271"/>
    </location>
</feature>
<feature type="region of interest" description="Disordered" evidence="1">
    <location>
        <begin position="1"/>
        <end position="30"/>
    </location>
</feature>